<name>A0ABQ9TJZ6_SAGOE</name>
<dbReference type="EMBL" id="JASSZA010000021">
    <property type="protein sequence ID" value="KAK2085048.1"/>
    <property type="molecule type" value="Genomic_DNA"/>
</dbReference>
<organism evidence="1 2">
    <name type="scientific">Saguinus oedipus</name>
    <name type="common">Cotton-top tamarin</name>
    <name type="synonym">Oedipomidas oedipus</name>
    <dbReference type="NCBI Taxonomy" id="9490"/>
    <lineage>
        <taxon>Eukaryota</taxon>
        <taxon>Metazoa</taxon>
        <taxon>Chordata</taxon>
        <taxon>Craniata</taxon>
        <taxon>Vertebrata</taxon>
        <taxon>Euteleostomi</taxon>
        <taxon>Mammalia</taxon>
        <taxon>Eutheria</taxon>
        <taxon>Euarchontoglires</taxon>
        <taxon>Primates</taxon>
        <taxon>Haplorrhini</taxon>
        <taxon>Platyrrhini</taxon>
        <taxon>Cebidae</taxon>
        <taxon>Callitrichinae</taxon>
        <taxon>Saguinus</taxon>
    </lineage>
</organism>
<reference evidence="1 2" key="1">
    <citation type="submission" date="2023-05" db="EMBL/GenBank/DDBJ databases">
        <title>B98-5 Cell Line De Novo Hybrid Assembly: An Optical Mapping Approach.</title>
        <authorList>
            <person name="Kananen K."/>
            <person name="Auerbach J.A."/>
            <person name="Kautto E."/>
            <person name="Blachly J.S."/>
        </authorList>
    </citation>
    <scope>NUCLEOTIDE SEQUENCE [LARGE SCALE GENOMIC DNA]</scope>
    <source>
        <strain evidence="1">B95-8</strain>
        <tissue evidence="1">Cell line</tissue>
    </source>
</reference>
<keyword evidence="2" id="KW-1185">Reference proteome</keyword>
<proteinExistence type="predicted"/>
<protein>
    <submittedName>
        <fullName evidence="1">Uncharacterized protein</fullName>
    </submittedName>
</protein>
<evidence type="ECO:0000313" key="2">
    <source>
        <dbReference type="Proteomes" id="UP001266305"/>
    </source>
</evidence>
<accession>A0ABQ9TJZ6</accession>
<sequence>MEFLLKDLVAVLRGGLEEVSSTGCYVDLALKDEGHRGVKLILIKSLAGVRTGGESGLKLLELVCAMDKWLWCQGHSEGDTQSSNSLGLNPEAHFHPGLGQGTSPAHCWLLNFSRHEFSSSQHASSSYPSNDADFELGVNPFLHSESTWSRRIPKMKLLAQVWSIQHKMDLDTEIDSGMVSLPNIVQSQRLSKL</sequence>
<evidence type="ECO:0000313" key="1">
    <source>
        <dbReference type="EMBL" id="KAK2085048.1"/>
    </source>
</evidence>
<dbReference type="Proteomes" id="UP001266305">
    <property type="component" value="Unassembled WGS sequence"/>
</dbReference>
<comment type="caution">
    <text evidence="1">The sequence shown here is derived from an EMBL/GenBank/DDBJ whole genome shotgun (WGS) entry which is preliminary data.</text>
</comment>
<gene>
    <name evidence="1" type="ORF">P7K49_036348</name>
</gene>